<evidence type="ECO:0000256" key="4">
    <source>
        <dbReference type="ARBA" id="ARBA00022719"/>
    </source>
</evidence>
<evidence type="ECO:0000256" key="6">
    <source>
        <dbReference type="ARBA" id="ARBA00023002"/>
    </source>
</evidence>
<feature type="transmembrane region" description="Helical" evidence="10">
    <location>
        <begin position="76"/>
        <end position="96"/>
    </location>
</feature>
<keyword evidence="5 10" id="KW-1133">Transmembrane helix</keyword>
<keyword evidence="13" id="KW-1185">Reference proteome</keyword>
<evidence type="ECO:0000256" key="7">
    <source>
        <dbReference type="ARBA" id="ARBA00023136"/>
    </source>
</evidence>
<comment type="caution">
    <text evidence="12">The sequence shown here is derived from an EMBL/GenBank/DDBJ whole genome shotgun (WGS) entry which is preliminary data.</text>
</comment>
<accession>A0ABT1JZ99</accession>
<reference evidence="12 13" key="1">
    <citation type="submission" date="2022-06" db="EMBL/GenBank/DDBJ databases">
        <title>Sequencing the genomes of 1000 actinobacteria strains.</title>
        <authorList>
            <person name="Klenk H.-P."/>
        </authorList>
    </citation>
    <scope>NUCLEOTIDE SEQUENCE [LARGE SCALE GENOMIC DNA]</scope>
    <source>
        <strain evidence="12 13">DSM 44170</strain>
    </source>
</reference>
<keyword evidence="3 10" id="KW-0812">Transmembrane</keyword>
<dbReference type="PANTHER" id="PTHR34573:SF1">
    <property type="entry name" value="VITAMIN K EPOXIDE REDUCTASE DOMAIN-CONTAINING PROTEIN"/>
    <property type="match status" value="1"/>
</dbReference>
<dbReference type="EMBL" id="JAMZEC010000001">
    <property type="protein sequence ID" value="MCP2347066.1"/>
    <property type="molecule type" value="Genomic_DNA"/>
</dbReference>
<keyword evidence="7 10" id="KW-0472">Membrane</keyword>
<gene>
    <name evidence="12" type="ORF">HD595_003188</name>
</gene>
<feature type="transmembrane region" description="Helical" evidence="10">
    <location>
        <begin position="108"/>
        <end position="127"/>
    </location>
</feature>
<dbReference type="InterPro" id="IPR012932">
    <property type="entry name" value="VKOR"/>
</dbReference>
<evidence type="ECO:0000256" key="1">
    <source>
        <dbReference type="ARBA" id="ARBA00004141"/>
    </source>
</evidence>
<proteinExistence type="inferred from homology"/>
<feature type="domain" description="Vitamin K epoxide reductase" evidence="11">
    <location>
        <begin position="18"/>
        <end position="153"/>
    </location>
</feature>
<evidence type="ECO:0000256" key="10">
    <source>
        <dbReference type="SAM" id="Phobius"/>
    </source>
</evidence>
<evidence type="ECO:0000256" key="8">
    <source>
        <dbReference type="ARBA" id="ARBA00023157"/>
    </source>
</evidence>
<protein>
    <submittedName>
        <fullName evidence="12">Membrane protein</fullName>
    </submittedName>
</protein>
<comment type="similarity">
    <text evidence="2">Belongs to the VKOR family.</text>
</comment>
<comment type="subcellular location">
    <subcellularLocation>
        <location evidence="1">Membrane</location>
        <topology evidence="1">Multi-pass membrane protein</topology>
    </subcellularLocation>
</comment>
<dbReference type="SMART" id="SM00756">
    <property type="entry name" value="VKc"/>
    <property type="match status" value="1"/>
</dbReference>
<evidence type="ECO:0000256" key="9">
    <source>
        <dbReference type="ARBA" id="ARBA00023284"/>
    </source>
</evidence>
<dbReference type="Gene3D" id="1.20.1440.130">
    <property type="entry name" value="VKOR domain"/>
    <property type="match status" value="1"/>
</dbReference>
<evidence type="ECO:0000259" key="11">
    <source>
        <dbReference type="SMART" id="SM00756"/>
    </source>
</evidence>
<dbReference type="PANTHER" id="PTHR34573">
    <property type="entry name" value="VKC DOMAIN-CONTAINING PROTEIN"/>
    <property type="match status" value="1"/>
</dbReference>
<name>A0ABT1JZ99_9ACTN</name>
<keyword evidence="8" id="KW-1015">Disulfide bond</keyword>
<evidence type="ECO:0000256" key="3">
    <source>
        <dbReference type="ARBA" id="ARBA00022692"/>
    </source>
</evidence>
<evidence type="ECO:0000313" key="12">
    <source>
        <dbReference type="EMBL" id="MCP2347066.1"/>
    </source>
</evidence>
<keyword evidence="9" id="KW-0676">Redox-active center</keyword>
<dbReference type="Proteomes" id="UP001320766">
    <property type="component" value="Unassembled WGS sequence"/>
</dbReference>
<dbReference type="Pfam" id="PF07884">
    <property type="entry name" value="VKOR"/>
    <property type="match status" value="1"/>
</dbReference>
<evidence type="ECO:0000256" key="5">
    <source>
        <dbReference type="ARBA" id="ARBA00022989"/>
    </source>
</evidence>
<organism evidence="12 13">
    <name type="scientific">Nonomuraea roseoviolacea subsp. carminata</name>
    <dbReference type="NCBI Taxonomy" id="160689"/>
    <lineage>
        <taxon>Bacteria</taxon>
        <taxon>Bacillati</taxon>
        <taxon>Actinomycetota</taxon>
        <taxon>Actinomycetes</taxon>
        <taxon>Streptosporangiales</taxon>
        <taxon>Streptosporangiaceae</taxon>
        <taxon>Nonomuraea</taxon>
    </lineage>
</organism>
<feature type="transmembrane region" description="Helical" evidence="10">
    <location>
        <begin position="133"/>
        <end position="152"/>
    </location>
</feature>
<keyword evidence="4" id="KW-0874">Quinone</keyword>
<dbReference type="CDD" id="cd12918">
    <property type="entry name" value="VKOR_arc"/>
    <property type="match status" value="1"/>
</dbReference>
<evidence type="ECO:0000256" key="2">
    <source>
        <dbReference type="ARBA" id="ARBA00006214"/>
    </source>
</evidence>
<dbReference type="RefSeq" id="WP_253769773.1">
    <property type="nucleotide sequence ID" value="NZ_BAAAVE010000022.1"/>
</dbReference>
<sequence length="162" mass="17407">METSEAAPRVPKAGYTQPRWLSVVVGTLVLAGLAISSYLAVVHYNNDVVLVCSKSATIDCESVTTSKFSELAGVPLPVLGLLFFLALGVLNLPFAIRSSRPLLRWGRLACVVAGVLFVVYLVAAEIILGKICLWCTAIHVLTVLLFVLVLTGELRRIADSPQ</sequence>
<feature type="transmembrane region" description="Helical" evidence="10">
    <location>
        <begin position="20"/>
        <end position="41"/>
    </location>
</feature>
<dbReference type="InterPro" id="IPR038354">
    <property type="entry name" value="VKOR_sf"/>
</dbReference>
<evidence type="ECO:0000313" key="13">
    <source>
        <dbReference type="Proteomes" id="UP001320766"/>
    </source>
</evidence>
<keyword evidence="6" id="KW-0560">Oxidoreductase</keyword>